<dbReference type="OrthoDB" id="9838797at2"/>
<evidence type="ECO:0000256" key="2">
    <source>
        <dbReference type="SAM" id="Phobius"/>
    </source>
</evidence>
<proteinExistence type="predicted"/>
<dbReference type="RefSeq" id="WP_091362241.1">
    <property type="nucleotide sequence ID" value="NZ_AP025284.1"/>
</dbReference>
<keyword evidence="2" id="KW-0812">Transmembrane</keyword>
<accession>A0A1H9MBQ3</accession>
<evidence type="ECO:0000313" key="4">
    <source>
        <dbReference type="Proteomes" id="UP000198749"/>
    </source>
</evidence>
<gene>
    <name evidence="3" type="ORF">SAMN03080615_04373</name>
</gene>
<dbReference type="STRING" id="355243.SAMN03080615_04373"/>
<keyword evidence="4" id="KW-1185">Reference proteome</keyword>
<reference evidence="4" key="1">
    <citation type="submission" date="2016-10" db="EMBL/GenBank/DDBJ databases">
        <authorList>
            <person name="Varghese N."/>
            <person name="Submissions S."/>
        </authorList>
    </citation>
    <scope>NUCLEOTIDE SEQUENCE [LARGE SCALE GENOMIC DNA]</scope>
    <source>
        <strain evidence="4">DSM 18887</strain>
    </source>
</reference>
<dbReference type="EMBL" id="FOGB01000025">
    <property type="protein sequence ID" value="SER21124.1"/>
    <property type="molecule type" value="Genomic_DNA"/>
</dbReference>
<organism evidence="3 4">
    <name type="scientific">Amphritea atlantica</name>
    <dbReference type="NCBI Taxonomy" id="355243"/>
    <lineage>
        <taxon>Bacteria</taxon>
        <taxon>Pseudomonadati</taxon>
        <taxon>Pseudomonadota</taxon>
        <taxon>Gammaproteobacteria</taxon>
        <taxon>Oceanospirillales</taxon>
        <taxon>Oceanospirillaceae</taxon>
        <taxon>Amphritea</taxon>
    </lineage>
</organism>
<keyword evidence="2" id="KW-1133">Transmembrane helix</keyword>
<sequence>MSRSLYELCCRYSNGELETHEYRRLRRHFINHLVNRGDQTQPVSEPDGGDLTQPQQRMEEIQHSQVRDLQQQANIAAPAMHRNVLPVSSATPPNKSAGKWLAITACLLLVAGGLYWVLSRQTSQPLQAGGEIDIGSTANSVTSTPVVAQMYALLEQDKWSITDIEAYYSLLLQSSEAERSLLRSDNRYHQFLDSVHISHALAQADQNEEMIAKLTQLEQALRD</sequence>
<dbReference type="AlphaFoldDB" id="A0A1H9MBQ3"/>
<keyword evidence="2" id="KW-0472">Membrane</keyword>
<name>A0A1H9MBQ3_9GAMM</name>
<evidence type="ECO:0000256" key="1">
    <source>
        <dbReference type="SAM" id="MobiDB-lite"/>
    </source>
</evidence>
<protein>
    <submittedName>
        <fullName evidence="3">Uncharacterized protein</fullName>
    </submittedName>
</protein>
<evidence type="ECO:0000313" key="3">
    <source>
        <dbReference type="EMBL" id="SER21124.1"/>
    </source>
</evidence>
<feature type="transmembrane region" description="Helical" evidence="2">
    <location>
        <begin position="100"/>
        <end position="118"/>
    </location>
</feature>
<dbReference type="Proteomes" id="UP000198749">
    <property type="component" value="Unassembled WGS sequence"/>
</dbReference>
<feature type="region of interest" description="Disordered" evidence="1">
    <location>
        <begin position="36"/>
        <end position="61"/>
    </location>
</feature>